<dbReference type="GO" id="GO:0019379">
    <property type="term" value="P:sulfate assimilation, phosphoadenylyl sulfate reduction by phosphoadenylyl-sulfate reductase (thioredoxin)"/>
    <property type="evidence" value="ECO:0007669"/>
    <property type="project" value="InterPro"/>
</dbReference>
<sequence>MAVTPLDLPISKEKLDEINAHLRTLNPEDILKWSLDHLPGLHQTTAFGLTGLVAIDMLSKITTTPPPLIFLDTLYHFPETYELIEDVKTKYSVPVHVYKPDGCNDVKEFEQKHGEKLWETDEDTYDFVVKVDPARRAYKELGVKAVITGRRASQGGDRASLQPLEIDSTGLLKLNPLFEWNFHLVEWYIKENNVPRNKLLDQGYRSVGDWHSTVKVAEGQDERAGRWAGKEKSECGLHKDYFTMKAQAKTAMPAFFIPYCGLHILNRIYIYLLYLYKGIMYNVIPSFHGSVALRALHKPPPSRSPKFVVSARLTAESNYASHSIKARYSFQGFLKTVITTQLPPALSLRSFPTLVYRCPPAIVVTIPDFGPGGCNFPPLPVIRSRAIELQVFTHRSFFARPTHIFEDHPDDPSPDNEKFEHLGDAVLGLSVTSLMMQMYPGLRVGPSTKIRALIVGNATLAEISLKYRLPDRLRLHPAQAITLRASTHIQADVLESFMGGLYHEQGLEAVRRWLDPLFKPYATAAYQLVRTQHGLPALPTPTSSPRSSSPPDTAAPAPMTTIGHLALFNQHLQKADRSVEWIYSDFSEGNDADLGVPDEAAVRGTKTTPVWFVRVLVDGEFYGKGRGNTKKAARNEAAKVGLEKMGIFVW</sequence>
<dbReference type="InterPro" id="IPR011800">
    <property type="entry name" value="PAPS_reductase_CysH"/>
</dbReference>
<evidence type="ECO:0000256" key="4">
    <source>
        <dbReference type="ARBA" id="ARBA00024327"/>
    </source>
</evidence>
<dbReference type="Gene3D" id="3.30.160.20">
    <property type="match status" value="1"/>
</dbReference>
<keyword evidence="10" id="KW-1185">Reference proteome</keyword>
<comment type="pathway">
    <text evidence="4">Sulfur metabolism; hydrogen sulfide biosynthesis; sulfite from sulfate.</text>
</comment>
<dbReference type="SUPFAM" id="SSF69065">
    <property type="entry name" value="RNase III domain-like"/>
    <property type="match status" value="1"/>
</dbReference>
<dbReference type="SUPFAM" id="SSF54768">
    <property type="entry name" value="dsRNA-binding domain-like"/>
    <property type="match status" value="1"/>
</dbReference>
<feature type="region of interest" description="Disordered" evidence="6">
    <location>
        <begin position="535"/>
        <end position="556"/>
    </location>
</feature>
<comment type="caution">
    <text evidence="9">The sequence shown here is derived from an EMBL/GenBank/DDBJ whole genome shotgun (WGS) entry which is preliminary data.</text>
</comment>
<dbReference type="InterPro" id="IPR002500">
    <property type="entry name" value="PAPS_reduct_dom"/>
</dbReference>
<dbReference type="CDD" id="cd00593">
    <property type="entry name" value="RIBOc"/>
    <property type="match status" value="1"/>
</dbReference>
<dbReference type="PROSITE" id="PS50137">
    <property type="entry name" value="DS_RBD"/>
    <property type="match status" value="1"/>
</dbReference>
<dbReference type="SMART" id="SM00535">
    <property type="entry name" value="RIBOc"/>
    <property type="match status" value="1"/>
</dbReference>
<evidence type="ECO:0000256" key="1">
    <source>
        <dbReference type="ARBA" id="ARBA00009732"/>
    </source>
</evidence>
<dbReference type="GO" id="GO:0004604">
    <property type="term" value="F:phosphoadenylyl-sulfate reductase (thioredoxin) activity"/>
    <property type="evidence" value="ECO:0007669"/>
    <property type="project" value="InterPro"/>
</dbReference>
<dbReference type="GO" id="GO:0005737">
    <property type="term" value="C:cytoplasm"/>
    <property type="evidence" value="ECO:0007669"/>
    <property type="project" value="TreeGrafter"/>
</dbReference>
<dbReference type="PANTHER" id="PTHR46509:SF1">
    <property type="entry name" value="PHOSPHOADENOSINE PHOSPHOSULFATE REDUCTASE"/>
    <property type="match status" value="1"/>
</dbReference>
<name>A0A8H5MBZ9_9AGAR</name>
<dbReference type="EMBL" id="JAACJP010000001">
    <property type="protein sequence ID" value="KAF5388402.1"/>
    <property type="molecule type" value="Genomic_DNA"/>
</dbReference>
<dbReference type="GO" id="GO:0006396">
    <property type="term" value="P:RNA processing"/>
    <property type="evidence" value="ECO:0007669"/>
    <property type="project" value="InterPro"/>
</dbReference>
<proteinExistence type="inferred from homology"/>
<dbReference type="GO" id="GO:0004525">
    <property type="term" value="F:ribonuclease III activity"/>
    <property type="evidence" value="ECO:0007669"/>
    <property type="project" value="InterPro"/>
</dbReference>
<feature type="domain" description="DRBM" evidence="7">
    <location>
        <begin position="560"/>
        <end position="647"/>
    </location>
</feature>
<feature type="compositionally biased region" description="Low complexity" evidence="6">
    <location>
        <begin position="536"/>
        <end position="556"/>
    </location>
</feature>
<protein>
    <recommendedName>
        <fullName evidence="11">3'-phosphoadenylylsulfate reductase</fullName>
    </recommendedName>
</protein>
<dbReference type="Gene3D" id="3.40.50.620">
    <property type="entry name" value="HUPs"/>
    <property type="match status" value="1"/>
</dbReference>
<dbReference type="NCBIfam" id="TIGR00434">
    <property type="entry name" value="cysH"/>
    <property type="match status" value="1"/>
</dbReference>
<dbReference type="AlphaFoldDB" id="A0A8H5MBZ9"/>
<accession>A0A8H5MBZ9</accession>
<dbReference type="CDD" id="cd23945">
    <property type="entry name" value="PAPS_reductase"/>
    <property type="match status" value="1"/>
</dbReference>
<dbReference type="InterPro" id="IPR014720">
    <property type="entry name" value="dsRBD_dom"/>
</dbReference>
<evidence type="ECO:0000256" key="2">
    <source>
        <dbReference type="ARBA" id="ARBA00022884"/>
    </source>
</evidence>
<dbReference type="Pfam" id="PF00035">
    <property type="entry name" value="dsrm"/>
    <property type="match status" value="1"/>
</dbReference>
<dbReference type="InterPro" id="IPR000999">
    <property type="entry name" value="RNase_III_dom"/>
</dbReference>
<dbReference type="HAMAP" id="MF_00063">
    <property type="entry name" value="CysH"/>
    <property type="match status" value="1"/>
</dbReference>
<evidence type="ECO:0000256" key="5">
    <source>
        <dbReference type="PROSITE-ProRule" id="PRU00266"/>
    </source>
</evidence>
<evidence type="ECO:0008006" key="11">
    <source>
        <dbReference type="Google" id="ProtNLM"/>
    </source>
</evidence>
<evidence type="ECO:0000259" key="8">
    <source>
        <dbReference type="PROSITE" id="PS50142"/>
    </source>
</evidence>
<dbReference type="InterPro" id="IPR004511">
    <property type="entry name" value="PAPS/APS_Rdtase"/>
</dbReference>
<reference evidence="9 10" key="1">
    <citation type="journal article" date="2020" name="ISME J.">
        <title>Uncovering the hidden diversity of litter-decomposition mechanisms in mushroom-forming fungi.</title>
        <authorList>
            <person name="Floudas D."/>
            <person name="Bentzer J."/>
            <person name="Ahren D."/>
            <person name="Johansson T."/>
            <person name="Persson P."/>
            <person name="Tunlid A."/>
        </authorList>
    </citation>
    <scope>NUCLEOTIDE SEQUENCE [LARGE SCALE GENOMIC DNA]</scope>
    <source>
        <strain evidence="9 10">CBS 661.87</strain>
    </source>
</reference>
<dbReference type="PANTHER" id="PTHR46509">
    <property type="entry name" value="PHOSPHOADENOSINE PHOSPHOSULFATE REDUCTASE"/>
    <property type="match status" value="1"/>
</dbReference>
<dbReference type="NCBIfam" id="NF002537">
    <property type="entry name" value="PRK02090.1"/>
    <property type="match status" value="1"/>
</dbReference>
<evidence type="ECO:0000256" key="6">
    <source>
        <dbReference type="SAM" id="MobiDB-lite"/>
    </source>
</evidence>
<keyword evidence="2 5" id="KW-0694">RNA-binding</keyword>
<evidence type="ECO:0000256" key="3">
    <source>
        <dbReference type="ARBA" id="ARBA00023002"/>
    </source>
</evidence>
<dbReference type="Pfam" id="PF14622">
    <property type="entry name" value="Ribonucleas_3_3"/>
    <property type="match status" value="1"/>
</dbReference>
<gene>
    <name evidence="9" type="ORF">D9615_000658</name>
</gene>
<dbReference type="Proteomes" id="UP000565441">
    <property type="component" value="Unassembled WGS sequence"/>
</dbReference>
<dbReference type="SUPFAM" id="SSF52402">
    <property type="entry name" value="Adenine nucleotide alpha hydrolases-like"/>
    <property type="match status" value="1"/>
</dbReference>
<organism evidence="9 10">
    <name type="scientific">Tricholomella constricta</name>
    <dbReference type="NCBI Taxonomy" id="117010"/>
    <lineage>
        <taxon>Eukaryota</taxon>
        <taxon>Fungi</taxon>
        <taxon>Dikarya</taxon>
        <taxon>Basidiomycota</taxon>
        <taxon>Agaricomycotina</taxon>
        <taxon>Agaricomycetes</taxon>
        <taxon>Agaricomycetidae</taxon>
        <taxon>Agaricales</taxon>
        <taxon>Tricholomatineae</taxon>
        <taxon>Lyophyllaceae</taxon>
        <taxon>Tricholomella</taxon>
    </lineage>
</organism>
<evidence type="ECO:0000313" key="10">
    <source>
        <dbReference type="Proteomes" id="UP000565441"/>
    </source>
</evidence>
<comment type="similarity">
    <text evidence="1">Belongs to the PAPS reductase family. CysH subfamily.</text>
</comment>
<dbReference type="Pfam" id="PF01507">
    <property type="entry name" value="PAPS_reduct"/>
    <property type="match status" value="1"/>
</dbReference>
<evidence type="ECO:0000313" key="9">
    <source>
        <dbReference type="EMBL" id="KAF5388402.1"/>
    </source>
</evidence>
<dbReference type="InterPro" id="IPR036389">
    <property type="entry name" value="RNase_III_sf"/>
</dbReference>
<dbReference type="PROSITE" id="PS50142">
    <property type="entry name" value="RNASE_3_2"/>
    <property type="match status" value="1"/>
</dbReference>
<dbReference type="Gene3D" id="1.10.1520.10">
    <property type="entry name" value="Ribonuclease III domain"/>
    <property type="match status" value="1"/>
</dbReference>
<evidence type="ECO:0000259" key="7">
    <source>
        <dbReference type="PROSITE" id="PS50137"/>
    </source>
</evidence>
<dbReference type="InterPro" id="IPR014729">
    <property type="entry name" value="Rossmann-like_a/b/a_fold"/>
</dbReference>
<keyword evidence="3" id="KW-0560">Oxidoreductase</keyword>
<dbReference type="OrthoDB" id="7869097at2759"/>
<dbReference type="GO" id="GO:0003723">
    <property type="term" value="F:RNA binding"/>
    <property type="evidence" value="ECO:0007669"/>
    <property type="project" value="UniProtKB-UniRule"/>
</dbReference>
<feature type="domain" description="RNase III" evidence="8">
    <location>
        <begin position="382"/>
        <end position="506"/>
    </location>
</feature>
<dbReference type="NCBIfam" id="TIGR02057">
    <property type="entry name" value="PAPS_reductase"/>
    <property type="match status" value="1"/>
</dbReference>